<dbReference type="RefSeq" id="XP_017780602.1">
    <property type="nucleotide sequence ID" value="XM_017925113.1"/>
</dbReference>
<evidence type="ECO:0000256" key="1">
    <source>
        <dbReference type="ARBA" id="ARBA00004589"/>
    </source>
</evidence>
<dbReference type="PANTHER" id="PTHR33562">
    <property type="entry name" value="ATILLA, ISOFORM B-RELATED-RELATED"/>
    <property type="match status" value="1"/>
</dbReference>
<proteinExistence type="predicted"/>
<gene>
    <name evidence="11" type="primary">LOC108565576</name>
</gene>
<keyword evidence="4 9" id="KW-0732">Signal</keyword>
<keyword evidence="3" id="KW-0812">Transmembrane</keyword>
<evidence type="ECO:0000313" key="11">
    <source>
        <dbReference type="RefSeq" id="XP_017780602.1"/>
    </source>
</evidence>
<protein>
    <submittedName>
        <fullName evidence="11">Uncharacterized protein LOC108565576 isoform X1</fullName>
    </submittedName>
</protein>
<evidence type="ECO:0000256" key="4">
    <source>
        <dbReference type="ARBA" id="ARBA00022729"/>
    </source>
</evidence>
<evidence type="ECO:0000313" key="10">
    <source>
        <dbReference type="Proteomes" id="UP000695000"/>
    </source>
</evidence>
<keyword evidence="5" id="KW-1133">Transmembrane helix</keyword>
<feature type="signal peptide" evidence="9">
    <location>
        <begin position="1"/>
        <end position="19"/>
    </location>
</feature>
<dbReference type="Proteomes" id="UP000695000">
    <property type="component" value="Unplaced"/>
</dbReference>
<comment type="subcellular location">
    <subcellularLocation>
        <location evidence="1">Membrane</location>
        <topology evidence="1">Lipid-anchor</topology>
        <topology evidence="1">GPI-anchor</topology>
    </subcellularLocation>
</comment>
<evidence type="ECO:0000256" key="7">
    <source>
        <dbReference type="ARBA" id="ARBA00023180"/>
    </source>
</evidence>
<keyword evidence="6" id="KW-0472">Membrane</keyword>
<keyword evidence="8" id="KW-0449">Lipoprotein</keyword>
<evidence type="ECO:0000256" key="5">
    <source>
        <dbReference type="ARBA" id="ARBA00022989"/>
    </source>
</evidence>
<accession>A0ABM1N1A2</accession>
<feature type="chain" id="PRO_5047197473" evidence="9">
    <location>
        <begin position="20"/>
        <end position="153"/>
    </location>
</feature>
<dbReference type="Pfam" id="PF17064">
    <property type="entry name" value="QVR"/>
    <property type="match status" value="1"/>
</dbReference>
<sequence>MKAYLVLFSIGLLFGTAVGLDCWQCNSLEESCEANTEKQQWEQDCEKQSYDAVLGLPSFFAPKIPFPLLEEARGMPKMNCVTFRFETYTTKTCMKRATEQVKVLCETIHDYLNIPVECDVCDENYCNSSSKLNVHHTIMLLVSMFMFFQYYKY</sequence>
<keyword evidence="7" id="KW-0325">Glycoprotein</keyword>
<keyword evidence="2" id="KW-0336">GPI-anchor</keyword>
<evidence type="ECO:0000256" key="8">
    <source>
        <dbReference type="ARBA" id="ARBA00023288"/>
    </source>
</evidence>
<name>A0ABM1N1A2_NICVS</name>
<dbReference type="InterPro" id="IPR050975">
    <property type="entry name" value="Sleep_regulator"/>
</dbReference>
<dbReference type="InterPro" id="IPR031424">
    <property type="entry name" value="QVR-like"/>
</dbReference>
<dbReference type="GeneID" id="108565576"/>
<evidence type="ECO:0000256" key="9">
    <source>
        <dbReference type="SAM" id="SignalP"/>
    </source>
</evidence>
<evidence type="ECO:0000256" key="3">
    <source>
        <dbReference type="ARBA" id="ARBA00022692"/>
    </source>
</evidence>
<evidence type="ECO:0000256" key="6">
    <source>
        <dbReference type="ARBA" id="ARBA00023136"/>
    </source>
</evidence>
<keyword evidence="10" id="KW-1185">Reference proteome</keyword>
<reference evidence="11" key="1">
    <citation type="submission" date="2025-08" db="UniProtKB">
        <authorList>
            <consortium name="RefSeq"/>
        </authorList>
    </citation>
    <scope>IDENTIFICATION</scope>
    <source>
        <tissue evidence="11">Whole Larva</tissue>
    </source>
</reference>
<organism evidence="10 11">
    <name type="scientific">Nicrophorus vespilloides</name>
    <name type="common">Boreal carrion beetle</name>
    <dbReference type="NCBI Taxonomy" id="110193"/>
    <lineage>
        <taxon>Eukaryota</taxon>
        <taxon>Metazoa</taxon>
        <taxon>Ecdysozoa</taxon>
        <taxon>Arthropoda</taxon>
        <taxon>Hexapoda</taxon>
        <taxon>Insecta</taxon>
        <taxon>Pterygota</taxon>
        <taxon>Neoptera</taxon>
        <taxon>Endopterygota</taxon>
        <taxon>Coleoptera</taxon>
        <taxon>Polyphaga</taxon>
        <taxon>Staphyliniformia</taxon>
        <taxon>Silphidae</taxon>
        <taxon>Nicrophorinae</taxon>
        <taxon>Nicrophorus</taxon>
    </lineage>
</organism>
<evidence type="ECO:0000256" key="2">
    <source>
        <dbReference type="ARBA" id="ARBA00022622"/>
    </source>
</evidence>